<evidence type="ECO:0000313" key="3">
    <source>
        <dbReference type="Proteomes" id="UP000294933"/>
    </source>
</evidence>
<evidence type="ECO:0008006" key="4">
    <source>
        <dbReference type="Google" id="ProtNLM"/>
    </source>
</evidence>
<proteinExistence type="predicted"/>
<feature type="signal peptide" evidence="1">
    <location>
        <begin position="1"/>
        <end position="16"/>
    </location>
</feature>
<sequence length="98" mass="11360">MGLSSWFFGCLVYASAQPVTAEWTRSFYTSAVVDRGVNTSRAFSSHRLLQPINCRSVYFAYSSRYASNHKPSWNATFFRFWNQVRPFSLPNHESSRHP</sequence>
<gene>
    <name evidence="2" type="ORF">BD410DRAFT_790629</name>
</gene>
<evidence type="ECO:0000256" key="1">
    <source>
        <dbReference type="SAM" id="SignalP"/>
    </source>
</evidence>
<keyword evidence="1" id="KW-0732">Signal</keyword>
<keyword evidence="3" id="KW-1185">Reference proteome</keyword>
<name>A0A4Y7Q1K4_9AGAM</name>
<dbReference type="VEuPathDB" id="FungiDB:BD410DRAFT_790629"/>
<dbReference type="AlphaFoldDB" id="A0A4Y7Q1K4"/>
<dbReference type="Proteomes" id="UP000294933">
    <property type="component" value="Unassembled WGS sequence"/>
</dbReference>
<accession>A0A4Y7Q1K4</accession>
<organism evidence="2 3">
    <name type="scientific">Rickenella mellea</name>
    <dbReference type="NCBI Taxonomy" id="50990"/>
    <lineage>
        <taxon>Eukaryota</taxon>
        <taxon>Fungi</taxon>
        <taxon>Dikarya</taxon>
        <taxon>Basidiomycota</taxon>
        <taxon>Agaricomycotina</taxon>
        <taxon>Agaricomycetes</taxon>
        <taxon>Hymenochaetales</taxon>
        <taxon>Rickenellaceae</taxon>
        <taxon>Rickenella</taxon>
    </lineage>
</organism>
<dbReference type="EMBL" id="ML170186">
    <property type="protein sequence ID" value="TDL20670.1"/>
    <property type="molecule type" value="Genomic_DNA"/>
</dbReference>
<protein>
    <recommendedName>
        <fullName evidence="4">Secreted protein</fullName>
    </recommendedName>
</protein>
<evidence type="ECO:0000313" key="2">
    <source>
        <dbReference type="EMBL" id="TDL20670.1"/>
    </source>
</evidence>
<feature type="chain" id="PRO_5021462869" description="Secreted protein" evidence="1">
    <location>
        <begin position="17"/>
        <end position="98"/>
    </location>
</feature>
<reference evidence="2 3" key="1">
    <citation type="submission" date="2018-06" db="EMBL/GenBank/DDBJ databases">
        <title>A transcriptomic atlas of mushroom development highlights an independent origin of complex multicellularity.</title>
        <authorList>
            <consortium name="DOE Joint Genome Institute"/>
            <person name="Krizsan K."/>
            <person name="Almasi E."/>
            <person name="Merenyi Z."/>
            <person name="Sahu N."/>
            <person name="Viragh M."/>
            <person name="Koszo T."/>
            <person name="Mondo S."/>
            <person name="Kiss B."/>
            <person name="Balint B."/>
            <person name="Kues U."/>
            <person name="Barry K."/>
            <person name="Hegedus J.C."/>
            <person name="Henrissat B."/>
            <person name="Johnson J."/>
            <person name="Lipzen A."/>
            <person name="Ohm R."/>
            <person name="Nagy I."/>
            <person name="Pangilinan J."/>
            <person name="Yan J."/>
            <person name="Xiong Y."/>
            <person name="Grigoriev I.V."/>
            <person name="Hibbett D.S."/>
            <person name="Nagy L.G."/>
        </authorList>
    </citation>
    <scope>NUCLEOTIDE SEQUENCE [LARGE SCALE GENOMIC DNA]</scope>
    <source>
        <strain evidence="2 3">SZMC22713</strain>
    </source>
</reference>